<sequence>MRQFLDFITKIFLNVTLLILVISFYCTQAYAENGGVGLSHSRIIFSINEKQATLGVHNSHQKSHFLVQSWVENFQQKKVNDFIVTPPLFVIKPKSENTLRIVPTSNALPTDRETLYWLNVKAIPSSEEDKSSNTLKIAIQNRIRLLVRPADLPVTPGAAPKMMRFKRVGNSLVITNPSPYYISLVNIQVGTTKLDNLTIAPKQDTAIPLPANAQGNLSLQTVDDYGSQMPVIRGDL</sequence>
<organism evidence="10 11">
    <name type="scientific">Citrobacter tructae</name>
    <dbReference type="NCBI Taxonomy" id="2562449"/>
    <lineage>
        <taxon>Bacteria</taxon>
        <taxon>Pseudomonadati</taxon>
        <taxon>Pseudomonadota</taxon>
        <taxon>Gammaproteobacteria</taxon>
        <taxon>Enterobacterales</taxon>
        <taxon>Enterobacteriaceae</taxon>
        <taxon>Citrobacter</taxon>
    </lineage>
</organism>
<dbReference type="PROSITE" id="PS00635">
    <property type="entry name" value="PILI_CHAPERONE"/>
    <property type="match status" value="1"/>
</dbReference>
<protein>
    <submittedName>
        <fullName evidence="10">Fimbrial chaperone protein FimC</fullName>
    </submittedName>
</protein>
<dbReference type="PANTHER" id="PTHR30251:SF11">
    <property type="entry name" value="CHAPERONE PROTEIN FIMC-RELATED"/>
    <property type="match status" value="1"/>
</dbReference>
<evidence type="ECO:0000313" key="11">
    <source>
        <dbReference type="Proteomes" id="UP000296284"/>
    </source>
</evidence>
<dbReference type="PRINTS" id="PR00969">
    <property type="entry name" value="CHAPERONPILI"/>
</dbReference>
<dbReference type="Gene3D" id="2.60.40.10">
    <property type="entry name" value="Immunoglobulins"/>
    <property type="match status" value="2"/>
</dbReference>
<dbReference type="Proteomes" id="UP000296284">
    <property type="component" value="Chromosome"/>
</dbReference>
<dbReference type="InterPro" id="IPR013783">
    <property type="entry name" value="Ig-like_fold"/>
</dbReference>
<keyword evidence="3" id="KW-1029">Fimbrium biogenesis</keyword>
<evidence type="ECO:0000256" key="2">
    <source>
        <dbReference type="ARBA" id="ARBA00007399"/>
    </source>
</evidence>
<evidence type="ECO:0000259" key="9">
    <source>
        <dbReference type="Pfam" id="PF02753"/>
    </source>
</evidence>
<evidence type="ECO:0000256" key="4">
    <source>
        <dbReference type="ARBA" id="ARBA00022729"/>
    </source>
</evidence>
<dbReference type="PANTHER" id="PTHR30251">
    <property type="entry name" value="PILUS ASSEMBLY CHAPERONE"/>
    <property type="match status" value="1"/>
</dbReference>
<evidence type="ECO:0000256" key="5">
    <source>
        <dbReference type="ARBA" id="ARBA00022764"/>
    </source>
</evidence>
<gene>
    <name evidence="10" type="ORF">E4Z61_12905</name>
</gene>
<keyword evidence="4" id="KW-0732">Signal</keyword>
<name>A0ABX5TC15_9ENTR</name>
<dbReference type="InterPro" id="IPR008962">
    <property type="entry name" value="PapD-like_sf"/>
</dbReference>
<dbReference type="InterPro" id="IPR016147">
    <property type="entry name" value="Pili_assmbl_chaperone_N"/>
</dbReference>
<evidence type="ECO:0000259" key="8">
    <source>
        <dbReference type="Pfam" id="PF00345"/>
    </source>
</evidence>
<proteinExistence type="inferred from homology"/>
<comment type="similarity">
    <text evidence="2 7">Belongs to the periplasmic pilus chaperone family.</text>
</comment>
<dbReference type="InterPro" id="IPR036316">
    <property type="entry name" value="Pili_assmbl_chap_C_dom_sf"/>
</dbReference>
<evidence type="ECO:0000256" key="7">
    <source>
        <dbReference type="RuleBase" id="RU003918"/>
    </source>
</evidence>
<evidence type="ECO:0000313" key="10">
    <source>
        <dbReference type="EMBL" id="QBX83286.1"/>
    </source>
</evidence>
<dbReference type="SUPFAM" id="SSF49584">
    <property type="entry name" value="Periplasmic chaperone C-domain"/>
    <property type="match status" value="1"/>
</dbReference>
<dbReference type="SUPFAM" id="SSF49354">
    <property type="entry name" value="PapD-like"/>
    <property type="match status" value="1"/>
</dbReference>
<keyword evidence="5" id="KW-0574">Periplasm</keyword>
<accession>A0ABX5TC15</accession>
<dbReference type="Pfam" id="PF02753">
    <property type="entry name" value="PapD_C"/>
    <property type="match status" value="1"/>
</dbReference>
<dbReference type="EMBL" id="CP038469">
    <property type="protein sequence ID" value="QBX83286.1"/>
    <property type="molecule type" value="Genomic_DNA"/>
</dbReference>
<dbReference type="Pfam" id="PF00345">
    <property type="entry name" value="PapD_N"/>
    <property type="match status" value="1"/>
</dbReference>
<evidence type="ECO:0000256" key="1">
    <source>
        <dbReference type="ARBA" id="ARBA00004418"/>
    </source>
</evidence>
<dbReference type="InterPro" id="IPR001829">
    <property type="entry name" value="Pili_assmbl_chaperone_bac"/>
</dbReference>
<dbReference type="InterPro" id="IPR050643">
    <property type="entry name" value="Periplasmic_pilus_chap"/>
</dbReference>
<dbReference type="InterPro" id="IPR016148">
    <property type="entry name" value="Pili_assmbl_chaperone_C"/>
</dbReference>
<comment type="subcellular location">
    <subcellularLocation>
        <location evidence="1 7">Periplasm</location>
    </subcellularLocation>
</comment>
<keyword evidence="11" id="KW-1185">Reference proteome</keyword>
<feature type="domain" description="Pili assembly chaperone N-terminal" evidence="8">
    <location>
        <begin position="35"/>
        <end position="152"/>
    </location>
</feature>
<keyword evidence="6 7" id="KW-0143">Chaperone</keyword>
<dbReference type="InterPro" id="IPR018046">
    <property type="entry name" value="Pili_assmbl_chaperone_CS"/>
</dbReference>
<feature type="domain" description="Pili assembly chaperone C-terminal" evidence="9">
    <location>
        <begin position="174"/>
        <end position="229"/>
    </location>
</feature>
<reference evidence="10 11" key="1">
    <citation type="submission" date="2019-03" db="EMBL/GenBank/DDBJ databases">
        <title>Complete genome sequence of Citrobacter sp. SNU WT2 isolated from diseased rainbow trout.</title>
        <authorList>
            <person name="Oh W.T."/>
            <person name="Park S.C."/>
        </authorList>
    </citation>
    <scope>NUCLEOTIDE SEQUENCE [LARGE SCALE GENOMIC DNA]</scope>
    <source>
        <strain evidence="10 11">SNU WT2</strain>
    </source>
</reference>
<evidence type="ECO:0000256" key="3">
    <source>
        <dbReference type="ARBA" id="ARBA00022558"/>
    </source>
</evidence>
<evidence type="ECO:0000256" key="6">
    <source>
        <dbReference type="ARBA" id="ARBA00023186"/>
    </source>
</evidence>